<dbReference type="InterPro" id="IPR011707">
    <property type="entry name" value="Cu-oxidase-like_N"/>
</dbReference>
<evidence type="ECO:0000256" key="8">
    <source>
        <dbReference type="ARBA" id="ARBA00023008"/>
    </source>
</evidence>
<name>A0A2R6QNL7_ACTCC</name>
<proteinExistence type="inferred from homology"/>
<dbReference type="Gramene" id="PSS11510">
    <property type="protein sequence ID" value="PSS11510"/>
    <property type="gene ID" value="CEY00_Acc15784"/>
</dbReference>
<keyword evidence="5" id="KW-0336">GPI-anchor</keyword>
<dbReference type="OMA" id="MIACATM"/>
<dbReference type="FunFam" id="2.60.40.420:FF:000016">
    <property type="entry name" value="Monocopper oxidase-like protein"/>
    <property type="match status" value="1"/>
</dbReference>
<comment type="similarity">
    <text evidence="3">Belongs to the multicopper oxidase family.</text>
</comment>
<dbReference type="FunFam" id="2.60.40.420:FF:000023">
    <property type="entry name" value="Monocopper oxidase-like protein SKU5"/>
    <property type="match status" value="1"/>
</dbReference>
<evidence type="ECO:0000259" key="13">
    <source>
        <dbReference type="Pfam" id="PF00394"/>
    </source>
</evidence>
<evidence type="ECO:0000259" key="14">
    <source>
        <dbReference type="Pfam" id="PF07731"/>
    </source>
</evidence>
<protein>
    <submittedName>
        <fullName evidence="16">Monocopper oxidase-like protein</fullName>
    </submittedName>
</protein>
<feature type="signal peptide" evidence="12">
    <location>
        <begin position="1"/>
        <end position="21"/>
    </location>
</feature>
<evidence type="ECO:0000256" key="12">
    <source>
        <dbReference type="SAM" id="SignalP"/>
    </source>
</evidence>
<feature type="domain" description="Plastocyanin-like" evidence="15">
    <location>
        <begin position="32"/>
        <end position="145"/>
    </location>
</feature>
<evidence type="ECO:0000313" key="16">
    <source>
        <dbReference type="EMBL" id="PSS11510.1"/>
    </source>
</evidence>
<comment type="subcellular location">
    <subcellularLocation>
        <location evidence="2">Cell membrane</location>
        <topology evidence="2">Lipid-anchor</topology>
        <topology evidence="2">GPI-anchor</topology>
    </subcellularLocation>
</comment>
<dbReference type="GO" id="GO:0005886">
    <property type="term" value="C:plasma membrane"/>
    <property type="evidence" value="ECO:0007669"/>
    <property type="project" value="UniProtKB-SubCell"/>
</dbReference>
<evidence type="ECO:0000256" key="1">
    <source>
        <dbReference type="ARBA" id="ARBA00001935"/>
    </source>
</evidence>
<evidence type="ECO:0000256" key="5">
    <source>
        <dbReference type="ARBA" id="ARBA00022622"/>
    </source>
</evidence>
<dbReference type="Gene3D" id="2.60.40.420">
    <property type="entry name" value="Cupredoxins - blue copper proteins"/>
    <property type="match status" value="4"/>
</dbReference>
<keyword evidence="9" id="KW-0472">Membrane</keyword>
<keyword evidence="8" id="KW-0186">Copper</keyword>
<evidence type="ECO:0000256" key="3">
    <source>
        <dbReference type="ARBA" id="ARBA00010609"/>
    </source>
</evidence>
<keyword evidence="17" id="KW-1185">Reference proteome</keyword>
<keyword evidence="11" id="KW-0449">Lipoprotein</keyword>
<evidence type="ECO:0000256" key="10">
    <source>
        <dbReference type="ARBA" id="ARBA00023180"/>
    </source>
</evidence>
<feature type="domain" description="Plastocyanin-like" evidence="13">
    <location>
        <begin position="158"/>
        <end position="312"/>
    </location>
</feature>
<feature type="domain" description="Plastocyanin-like" evidence="13">
    <location>
        <begin position="333"/>
        <end position="415"/>
    </location>
</feature>
<reference evidence="17" key="2">
    <citation type="journal article" date="2018" name="BMC Genomics">
        <title>A manually annotated Actinidia chinensis var. chinensis (kiwifruit) genome highlights the challenges associated with draft genomes and gene prediction in plants.</title>
        <authorList>
            <person name="Pilkington S.M."/>
            <person name="Crowhurst R."/>
            <person name="Hilario E."/>
            <person name="Nardozza S."/>
            <person name="Fraser L."/>
            <person name="Peng Y."/>
            <person name="Gunaseelan K."/>
            <person name="Simpson R."/>
            <person name="Tahir J."/>
            <person name="Deroles S.C."/>
            <person name="Templeton K."/>
            <person name="Luo Z."/>
            <person name="Davy M."/>
            <person name="Cheng C."/>
            <person name="McNeilage M."/>
            <person name="Scaglione D."/>
            <person name="Liu Y."/>
            <person name="Zhang Q."/>
            <person name="Datson P."/>
            <person name="De Silva N."/>
            <person name="Gardiner S.E."/>
            <person name="Bassett H."/>
            <person name="Chagne D."/>
            <person name="McCallum J."/>
            <person name="Dzierzon H."/>
            <person name="Deng C."/>
            <person name="Wang Y.Y."/>
            <person name="Barron L."/>
            <person name="Manako K."/>
            <person name="Bowen J."/>
            <person name="Foster T.M."/>
            <person name="Erridge Z.A."/>
            <person name="Tiffin H."/>
            <person name="Waite C.N."/>
            <person name="Davies K.M."/>
            <person name="Grierson E.P."/>
            <person name="Laing W.A."/>
            <person name="Kirk R."/>
            <person name="Chen X."/>
            <person name="Wood M."/>
            <person name="Montefiori M."/>
            <person name="Brummell D.A."/>
            <person name="Schwinn K.E."/>
            <person name="Catanach A."/>
            <person name="Fullerton C."/>
            <person name="Li D."/>
            <person name="Meiyalaghan S."/>
            <person name="Nieuwenhuizen N."/>
            <person name="Read N."/>
            <person name="Prakash R."/>
            <person name="Hunter D."/>
            <person name="Zhang H."/>
            <person name="McKenzie M."/>
            <person name="Knabel M."/>
            <person name="Harris A."/>
            <person name="Allan A.C."/>
            <person name="Gleave A."/>
            <person name="Chen A."/>
            <person name="Janssen B.J."/>
            <person name="Plunkett B."/>
            <person name="Ampomah-Dwamena C."/>
            <person name="Voogd C."/>
            <person name="Leif D."/>
            <person name="Lafferty D."/>
            <person name="Souleyre E.J.F."/>
            <person name="Varkonyi-Gasic E."/>
            <person name="Gambi F."/>
            <person name="Hanley J."/>
            <person name="Yao J.L."/>
            <person name="Cheung J."/>
            <person name="David K.M."/>
            <person name="Warren B."/>
            <person name="Marsh K."/>
            <person name="Snowden K.C."/>
            <person name="Lin-Wang K."/>
            <person name="Brian L."/>
            <person name="Martinez-Sanchez M."/>
            <person name="Wang M."/>
            <person name="Ileperuma N."/>
            <person name="Macnee N."/>
            <person name="Campin R."/>
            <person name="McAtee P."/>
            <person name="Drummond R.S.M."/>
            <person name="Espley R.V."/>
            <person name="Ireland H.S."/>
            <person name="Wu R."/>
            <person name="Atkinson R.G."/>
            <person name="Karunairetnam S."/>
            <person name="Bulley S."/>
            <person name="Chunkath S."/>
            <person name="Hanley Z."/>
            <person name="Storey R."/>
            <person name="Thrimawithana A.H."/>
            <person name="Thomson S."/>
            <person name="David C."/>
            <person name="Testolin R."/>
            <person name="Huang H."/>
            <person name="Hellens R.P."/>
            <person name="Schaffer R.J."/>
        </authorList>
    </citation>
    <scope>NUCLEOTIDE SEQUENCE [LARGE SCALE GENOMIC DNA]</scope>
    <source>
        <strain evidence="17">cv. Red5</strain>
    </source>
</reference>
<dbReference type="GO" id="GO:0005507">
    <property type="term" value="F:copper ion binding"/>
    <property type="evidence" value="ECO:0007669"/>
    <property type="project" value="InterPro"/>
</dbReference>
<dbReference type="SUPFAM" id="SSF49503">
    <property type="entry name" value="Cupredoxins"/>
    <property type="match status" value="4"/>
</dbReference>
<dbReference type="Pfam" id="PF00394">
    <property type="entry name" value="Cu-oxidase"/>
    <property type="match status" value="2"/>
</dbReference>
<dbReference type="GO" id="GO:0098552">
    <property type="term" value="C:side of membrane"/>
    <property type="evidence" value="ECO:0007669"/>
    <property type="project" value="UniProtKB-KW"/>
</dbReference>
<accession>A0A2R6QNL7</accession>
<evidence type="ECO:0000256" key="6">
    <source>
        <dbReference type="ARBA" id="ARBA00022723"/>
    </source>
</evidence>
<evidence type="ECO:0000256" key="9">
    <source>
        <dbReference type="ARBA" id="ARBA00023136"/>
    </source>
</evidence>
<comment type="cofactor">
    <cofactor evidence="1">
        <name>Cu cation</name>
        <dbReference type="ChEBI" id="CHEBI:23378"/>
    </cofactor>
</comment>
<reference evidence="16 17" key="1">
    <citation type="submission" date="2017-07" db="EMBL/GenBank/DDBJ databases">
        <title>An improved, manually edited Actinidia chinensis var. chinensis (kiwifruit) genome highlights the challenges associated with draft genomes and gene prediction in plants.</title>
        <authorList>
            <person name="Pilkington S."/>
            <person name="Crowhurst R."/>
            <person name="Hilario E."/>
            <person name="Nardozza S."/>
            <person name="Fraser L."/>
            <person name="Peng Y."/>
            <person name="Gunaseelan K."/>
            <person name="Simpson R."/>
            <person name="Tahir J."/>
            <person name="Deroles S."/>
            <person name="Templeton K."/>
            <person name="Luo Z."/>
            <person name="Davy M."/>
            <person name="Cheng C."/>
            <person name="Mcneilage M."/>
            <person name="Scaglione D."/>
            <person name="Liu Y."/>
            <person name="Zhang Q."/>
            <person name="Datson P."/>
            <person name="De Silva N."/>
            <person name="Gardiner S."/>
            <person name="Bassett H."/>
            <person name="Chagne D."/>
            <person name="Mccallum J."/>
            <person name="Dzierzon H."/>
            <person name="Deng C."/>
            <person name="Wang Y.-Y."/>
            <person name="Barron N."/>
            <person name="Manako K."/>
            <person name="Bowen J."/>
            <person name="Foster T."/>
            <person name="Erridge Z."/>
            <person name="Tiffin H."/>
            <person name="Waite C."/>
            <person name="Davies K."/>
            <person name="Grierson E."/>
            <person name="Laing W."/>
            <person name="Kirk R."/>
            <person name="Chen X."/>
            <person name="Wood M."/>
            <person name="Montefiori M."/>
            <person name="Brummell D."/>
            <person name="Schwinn K."/>
            <person name="Catanach A."/>
            <person name="Fullerton C."/>
            <person name="Li D."/>
            <person name="Meiyalaghan S."/>
            <person name="Nieuwenhuizen N."/>
            <person name="Read N."/>
            <person name="Prakash R."/>
            <person name="Hunter D."/>
            <person name="Zhang H."/>
            <person name="Mckenzie M."/>
            <person name="Knabel M."/>
            <person name="Harris A."/>
            <person name="Allan A."/>
            <person name="Chen A."/>
            <person name="Janssen B."/>
            <person name="Plunkett B."/>
            <person name="Dwamena C."/>
            <person name="Voogd C."/>
            <person name="Leif D."/>
            <person name="Lafferty D."/>
            <person name="Souleyre E."/>
            <person name="Varkonyi-Gasic E."/>
            <person name="Gambi F."/>
            <person name="Hanley J."/>
            <person name="Yao J.-L."/>
            <person name="Cheung J."/>
            <person name="David K."/>
            <person name="Warren B."/>
            <person name="Marsh K."/>
            <person name="Snowden K."/>
            <person name="Lin-Wang K."/>
            <person name="Brian L."/>
            <person name="Martinez-Sanchez M."/>
            <person name="Wang M."/>
            <person name="Ileperuma N."/>
            <person name="Macnee N."/>
            <person name="Campin R."/>
            <person name="Mcatee P."/>
            <person name="Drummond R."/>
            <person name="Espley R."/>
            <person name="Ireland H."/>
            <person name="Wu R."/>
            <person name="Atkinson R."/>
            <person name="Karunairetnam S."/>
            <person name="Bulley S."/>
            <person name="Chunkath S."/>
            <person name="Hanley Z."/>
            <person name="Storey R."/>
            <person name="Thrimawithana A."/>
            <person name="Thomson S."/>
            <person name="David C."/>
            <person name="Testolin R."/>
        </authorList>
    </citation>
    <scope>NUCLEOTIDE SEQUENCE [LARGE SCALE GENOMIC DNA]</scope>
    <source>
        <strain evidence="17">cv. Red5</strain>
        <tissue evidence="16">Young leaf</tissue>
    </source>
</reference>
<dbReference type="InParanoid" id="A0A2R6QNL7"/>
<evidence type="ECO:0000259" key="15">
    <source>
        <dbReference type="Pfam" id="PF07732"/>
    </source>
</evidence>
<feature type="domain" description="Plastocyanin-like" evidence="14">
    <location>
        <begin position="499"/>
        <end position="634"/>
    </location>
</feature>
<dbReference type="FunFam" id="2.60.40.420:FF:000012">
    <property type="entry name" value="Monocopper oxidase-like protein"/>
    <property type="match status" value="1"/>
</dbReference>
<dbReference type="Pfam" id="PF07732">
    <property type="entry name" value="Cu-oxidase_3"/>
    <property type="match status" value="1"/>
</dbReference>
<sequence length="706" mass="78691">MATVFSLFFTYIALFASLCFAEDPFVNFEFVVSYITASPLGVPQQVIAVNGHFPGPTINVTTNNHVVVNVRNKLDEDLLMTWAGIQQRKSSWQDGVLGTNCPIPPKWNWTYQFQVKDQIGSFFYFPSLHLQRASGGFGGFIINNRVIIPIPFATPDGDITILIGDWYTRNHTALRRALNAGKDLGMPDGVLINGKGPYRYNTTLVPDGIEYETIDVHPGKTYRIRVHNVGVSTSLNFRIQNHNMLLAEAEGSYTVQQNYTSLDIHVGQSSSFLVTMDQNASTDYYIVASARFVNESLWKRVTGVAILRYSNSKGKASGPLPEAPNDQFDKTFSMNQARSIRIQNHNMLLAEAEGSYTVQQNYTSLDIHVGQSSSFLVTMDQNASTDYYIVASARFVNESLWKRVTGVAILRYSNSKGKASGPLPEAPNDQFDKTFSMNQARSIRWNVSASGARPNPQGSFRYGSINVTEIYVLKNKPPVTINGKQRRTLSGISFVNPTTPIRLADQFKLKGVYKLDFPYKPITGEPKMETSVINGTYKGFMEIILQNNDTKVHTYHVNGYAFFVVGMDYGEWTENSRGTYNKWDGIARATTQVFPGAWTAILISLDNVGVWNLRTENLDSWYLGQETYIRIVNPEATNKTEFPIPDNALFCGALSKMQKPQDISSATSIMVNGSELFLSLVMMVCAVISVFHSDASSMLLSGAWLA</sequence>
<dbReference type="STRING" id="1590841.A0A2R6QNL7"/>
<organism evidence="16 17">
    <name type="scientific">Actinidia chinensis var. chinensis</name>
    <name type="common">Chinese soft-hair kiwi</name>
    <dbReference type="NCBI Taxonomy" id="1590841"/>
    <lineage>
        <taxon>Eukaryota</taxon>
        <taxon>Viridiplantae</taxon>
        <taxon>Streptophyta</taxon>
        <taxon>Embryophyta</taxon>
        <taxon>Tracheophyta</taxon>
        <taxon>Spermatophyta</taxon>
        <taxon>Magnoliopsida</taxon>
        <taxon>eudicotyledons</taxon>
        <taxon>Gunneridae</taxon>
        <taxon>Pentapetalae</taxon>
        <taxon>asterids</taxon>
        <taxon>Ericales</taxon>
        <taxon>Actinidiaceae</taxon>
        <taxon>Actinidia</taxon>
    </lineage>
</organism>
<evidence type="ECO:0000256" key="4">
    <source>
        <dbReference type="ARBA" id="ARBA00022475"/>
    </source>
</evidence>
<evidence type="ECO:0000256" key="7">
    <source>
        <dbReference type="ARBA" id="ARBA00022729"/>
    </source>
</evidence>
<evidence type="ECO:0000256" key="11">
    <source>
        <dbReference type="ARBA" id="ARBA00023288"/>
    </source>
</evidence>
<dbReference type="PANTHER" id="PTHR11709">
    <property type="entry name" value="MULTI-COPPER OXIDASE"/>
    <property type="match status" value="1"/>
</dbReference>
<feature type="chain" id="PRO_5015339921" evidence="12">
    <location>
        <begin position="22"/>
        <end position="706"/>
    </location>
</feature>
<keyword evidence="4" id="KW-1003">Cell membrane</keyword>
<keyword evidence="10" id="KW-0325">Glycoprotein</keyword>
<dbReference type="EMBL" id="NKQK01000014">
    <property type="protein sequence ID" value="PSS11510.1"/>
    <property type="molecule type" value="Genomic_DNA"/>
</dbReference>
<gene>
    <name evidence="16" type="ORF">CEY00_Acc15784</name>
</gene>
<dbReference type="InterPro" id="IPR001117">
    <property type="entry name" value="Cu-oxidase_2nd"/>
</dbReference>
<evidence type="ECO:0000256" key="2">
    <source>
        <dbReference type="ARBA" id="ARBA00004609"/>
    </source>
</evidence>
<comment type="caution">
    <text evidence="16">The sequence shown here is derived from an EMBL/GenBank/DDBJ whole genome shotgun (WGS) entry which is preliminary data.</text>
</comment>
<dbReference type="FunCoup" id="A0A2R6QNL7">
    <property type="interactions" value="957"/>
</dbReference>
<dbReference type="InterPro" id="IPR008972">
    <property type="entry name" value="Cupredoxin"/>
</dbReference>
<dbReference type="OrthoDB" id="2121828at2759"/>
<dbReference type="AlphaFoldDB" id="A0A2R6QNL7"/>
<keyword evidence="6" id="KW-0479">Metal-binding</keyword>
<dbReference type="GO" id="GO:0016491">
    <property type="term" value="F:oxidoreductase activity"/>
    <property type="evidence" value="ECO:0007669"/>
    <property type="project" value="InterPro"/>
</dbReference>
<dbReference type="Proteomes" id="UP000241394">
    <property type="component" value="Chromosome LG14"/>
</dbReference>
<keyword evidence="7 12" id="KW-0732">Signal</keyword>
<dbReference type="Pfam" id="PF07731">
    <property type="entry name" value="Cu-oxidase_2"/>
    <property type="match status" value="1"/>
</dbReference>
<dbReference type="InterPro" id="IPR045087">
    <property type="entry name" value="Cu-oxidase_fam"/>
</dbReference>
<evidence type="ECO:0000313" key="17">
    <source>
        <dbReference type="Proteomes" id="UP000241394"/>
    </source>
</evidence>
<dbReference type="InterPro" id="IPR011706">
    <property type="entry name" value="Cu-oxidase_C"/>
</dbReference>
<dbReference type="PANTHER" id="PTHR11709:SF123">
    <property type="entry name" value="MONOCOPPER OXIDASE-LIKE PROTEIN SKU5"/>
    <property type="match status" value="1"/>
</dbReference>